<accession>A0A382VMH6</accession>
<evidence type="ECO:0000313" key="1">
    <source>
        <dbReference type="EMBL" id="SVD47746.1"/>
    </source>
</evidence>
<reference evidence="1" key="1">
    <citation type="submission" date="2018-05" db="EMBL/GenBank/DDBJ databases">
        <authorList>
            <person name="Lanie J.A."/>
            <person name="Ng W.-L."/>
            <person name="Kazmierczak K.M."/>
            <person name="Andrzejewski T.M."/>
            <person name="Davidsen T.M."/>
            <person name="Wayne K.J."/>
            <person name="Tettelin H."/>
            <person name="Glass J.I."/>
            <person name="Rusch D."/>
            <person name="Podicherti R."/>
            <person name="Tsui H.-C.T."/>
            <person name="Winkler M.E."/>
        </authorList>
    </citation>
    <scope>NUCLEOTIDE SEQUENCE</scope>
</reference>
<proteinExistence type="predicted"/>
<dbReference type="EMBL" id="UINC01153175">
    <property type="protein sequence ID" value="SVD47746.1"/>
    <property type="molecule type" value="Genomic_DNA"/>
</dbReference>
<gene>
    <name evidence="1" type="ORF">METZ01_LOCUS400600</name>
</gene>
<dbReference type="AlphaFoldDB" id="A0A382VMH6"/>
<protein>
    <submittedName>
        <fullName evidence="1">Uncharacterized protein</fullName>
    </submittedName>
</protein>
<name>A0A382VMH6_9ZZZZ</name>
<organism evidence="1">
    <name type="scientific">marine metagenome</name>
    <dbReference type="NCBI Taxonomy" id="408172"/>
    <lineage>
        <taxon>unclassified sequences</taxon>
        <taxon>metagenomes</taxon>
        <taxon>ecological metagenomes</taxon>
    </lineage>
</organism>
<sequence length="60" mass="7116">MTKENAEVTDIVEMVRNGHPFHTPMYEQEINFDAGHTPAPHEWKIVKEEWINGKRYNVYS</sequence>